<sequence length="65" mass="7824">MKKEKMIADELQCMYLEGRLVEFDERYINKISRKLRTGDLSLNELIRDDSILKKVVLEAFERLYL</sequence>
<protein>
    <submittedName>
        <fullName evidence="1">Uncharacterized protein</fullName>
    </submittedName>
</protein>
<name>A0A437K4A9_9BACI</name>
<keyword evidence="2" id="KW-1185">Reference proteome</keyword>
<dbReference type="Pfam" id="PF25847">
    <property type="entry name" value="YgzA"/>
    <property type="match status" value="1"/>
</dbReference>
<organism evidence="1 2">
    <name type="scientific">Niallia taxi</name>
    <dbReference type="NCBI Taxonomy" id="2499688"/>
    <lineage>
        <taxon>Bacteria</taxon>
        <taxon>Bacillati</taxon>
        <taxon>Bacillota</taxon>
        <taxon>Bacilli</taxon>
        <taxon>Bacillales</taxon>
        <taxon>Bacillaceae</taxon>
        <taxon>Niallia</taxon>
    </lineage>
</organism>
<evidence type="ECO:0000313" key="1">
    <source>
        <dbReference type="EMBL" id="RVT57223.1"/>
    </source>
</evidence>
<comment type="caution">
    <text evidence="1">The sequence shown here is derived from an EMBL/GenBank/DDBJ whole genome shotgun (WGS) entry which is preliminary data.</text>
</comment>
<dbReference type="InterPro" id="IPR058862">
    <property type="entry name" value="YgzA"/>
</dbReference>
<dbReference type="EMBL" id="RZTZ01000018">
    <property type="protein sequence ID" value="RVT57223.1"/>
    <property type="molecule type" value="Genomic_DNA"/>
</dbReference>
<accession>A0A437K4A9</accession>
<evidence type="ECO:0000313" key="2">
    <source>
        <dbReference type="Proteomes" id="UP000288024"/>
    </source>
</evidence>
<dbReference type="Proteomes" id="UP000288024">
    <property type="component" value="Unassembled WGS sequence"/>
</dbReference>
<dbReference type="RefSeq" id="WP_127742038.1">
    <property type="nucleotide sequence ID" value="NZ_RZTZ01000018.1"/>
</dbReference>
<gene>
    <name evidence="1" type="ORF">EM808_25130</name>
</gene>
<dbReference type="AlphaFoldDB" id="A0A437K4A9"/>
<proteinExistence type="predicted"/>
<reference evidence="1 2" key="1">
    <citation type="submission" date="2019-01" db="EMBL/GenBank/DDBJ databases">
        <title>Bacillus sp. M5HDSG1-1, whole genome shotgun sequence.</title>
        <authorList>
            <person name="Tuo L."/>
        </authorList>
    </citation>
    <scope>NUCLEOTIDE SEQUENCE [LARGE SCALE GENOMIC DNA]</scope>
    <source>
        <strain evidence="1 2">M5HDSG1-1</strain>
    </source>
</reference>